<evidence type="ECO:0000256" key="3">
    <source>
        <dbReference type="ARBA" id="ARBA00022832"/>
    </source>
</evidence>
<organism evidence="7 8">
    <name type="scientific">Cupriavidus yeoncheonensis</name>
    <dbReference type="NCBI Taxonomy" id="1462994"/>
    <lineage>
        <taxon>Bacteria</taxon>
        <taxon>Pseudomonadati</taxon>
        <taxon>Pseudomonadota</taxon>
        <taxon>Betaproteobacteria</taxon>
        <taxon>Burkholderiales</taxon>
        <taxon>Burkholderiaceae</taxon>
        <taxon>Cupriavidus</taxon>
    </lineage>
</organism>
<dbReference type="Gene3D" id="3.90.226.10">
    <property type="entry name" value="2-enoyl-CoA Hydratase, Chain A, domain 1"/>
    <property type="match status" value="1"/>
</dbReference>
<dbReference type="GO" id="GO:0006631">
    <property type="term" value="P:fatty acid metabolic process"/>
    <property type="evidence" value="ECO:0007669"/>
    <property type="project" value="UniProtKB-KW"/>
</dbReference>
<evidence type="ECO:0000259" key="6">
    <source>
        <dbReference type="Pfam" id="PF16113"/>
    </source>
</evidence>
<evidence type="ECO:0000313" key="7">
    <source>
        <dbReference type="EMBL" id="CAG2133040.1"/>
    </source>
</evidence>
<accession>A0A916MWK2</accession>
<reference evidence="7" key="1">
    <citation type="submission" date="2021-03" db="EMBL/GenBank/DDBJ databases">
        <authorList>
            <person name="Peeters C."/>
        </authorList>
    </citation>
    <scope>NUCLEOTIDE SEQUENCE</scope>
    <source>
        <strain evidence="7">LMG 31506</strain>
    </source>
</reference>
<evidence type="ECO:0000256" key="2">
    <source>
        <dbReference type="ARBA" id="ARBA00005254"/>
    </source>
</evidence>
<comment type="pathway">
    <text evidence="1">Lipid metabolism; fatty acid beta-oxidation.</text>
</comment>
<dbReference type="CDD" id="cd06558">
    <property type="entry name" value="crotonase-like"/>
    <property type="match status" value="1"/>
</dbReference>
<evidence type="ECO:0000313" key="8">
    <source>
        <dbReference type="Proteomes" id="UP000672934"/>
    </source>
</evidence>
<dbReference type="GO" id="GO:0016853">
    <property type="term" value="F:isomerase activity"/>
    <property type="evidence" value="ECO:0007669"/>
    <property type="project" value="UniProtKB-KW"/>
</dbReference>
<dbReference type="NCBIfam" id="NF005699">
    <property type="entry name" value="PRK07509.1"/>
    <property type="match status" value="1"/>
</dbReference>
<keyword evidence="7" id="KW-0456">Lyase</keyword>
<dbReference type="PANTHER" id="PTHR43149:SF1">
    <property type="entry name" value="DELTA(3,5)-DELTA(2,4)-DIENOYL-COA ISOMERASE, MITOCHONDRIAL"/>
    <property type="match status" value="1"/>
</dbReference>
<dbReference type="Proteomes" id="UP000672934">
    <property type="component" value="Unassembled WGS sequence"/>
</dbReference>
<sequence>MSASSTDRIIVTIEDGVADVRLNRADKMNALDPAMFDALIATGERLRETPDLRAVVLSGEGRAFCAGLDMESMAGMLGNGAGGEGGDPGIRPGRLAARVHGISNRPQYACMVWRELPVPVFAAVHGVAFGGGLQVALGADVRFVTADTRLSIMEIKWGLVPDMAGMVLTRGLVRPDVLRELVYTGRVVSGTEACELGLATRVVDDPRAAALEAARQVAHRNPHAIRAAKRLMEVVEGGDNAAILMAESVEQDRLVGSPNQREAVRANLEKRAPRFEAARD</sequence>
<keyword evidence="3" id="KW-0276">Fatty acid metabolism</keyword>
<proteinExistence type="inferred from homology"/>
<dbReference type="SUPFAM" id="SSF52096">
    <property type="entry name" value="ClpP/crotonase"/>
    <property type="match status" value="1"/>
</dbReference>
<gene>
    <name evidence="7" type="primary">echA8_2</name>
    <name evidence="7" type="ORF">LMG31506_01147</name>
</gene>
<dbReference type="InterPro" id="IPR014748">
    <property type="entry name" value="Enoyl-CoA_hydra_C"/>
</dbReference>
<dbReference type="EMBL" id="CAJPUY010000003">
    <property type="protein sequence ID" value="CAG2133040.1"/>
    <property type="molecule type" value="Genomic_DNA"/>
</dbReference>
<keyword evidence="4" id="KW-0443">Lipid metabolism</keyword>
<evidence type="ECO:0000256" key="5">
    <source>
        <dbReference type="ARBA" id="ARBA00023235"/>
    </source>
</evidence>
<keyword evidence="8" id="KW-1185">Reference proteome</keyword>
<dbReference type="GO" id="GO:0004300">
    <property type="term" value="F:enoyl-CoA hydratase activity"/>
    <property type="evidence" value="ECO:0007669"/>
    <property type="project" value="UniProtKB-EC"/>
</dbReference>
<protein>
    <submittedName>
        <fullName evidence="7">Enoyl-CoA hydratase echA8</fullName>
        <ecNumber evidence="7">4.2.1.17</ecNumber>
    </submittedName>
</protein>
<dbReference type="InterPro" id="IPR045004">
    <property type="entry name" value="ECH_dom"/>
</dbReference>
<dbReference type="Pfam" id="PF16113">
    <property type="entry name" value="ECH_2"/>
    <property type="match status" value="1"/>
</dbReference>
<dbReference type="PANTHER" id="PTHR43149">
    <property type="entry name" value="ENOYL-COA HYDRATASE"/>
    <property type="match status" value="1"/>
</dbReference>
<dbReference type="InterPro" id="IPR029045">
    <property type="entry name" value="ClpP/crotonase-like_dom_sf"/>
</dbReference>
<comment type="similarity">
    <text evidence="2">Belongs to the enoyl-CoA hydratase/isomerase family.</text>
</comment>
<keyword evidence="5" id="KW-0413">Isomerase</keyword>
<comment type="caution">
    <text evidence="7">The sequence shown here is derived from an EMBL/GenBank/DDBJ whole genome shotgun (WGS) entry which is preliminary data.</text>
</comment>
<dbReference type="InterPro" id="IPR045002">
    <property type="entry name" value="Ech1-like"/>
</dbReference>
<dbReference type="RefSeq" id="WP_211946143.1">
    <property type="nucleotide sequence ID" value="NZ_CAJPUY010000003.1"/>
</dbReference>
<dbReference type="EC" id="4.2.1.17" evidence="7"/>
<feature type="domain" description="Enoyl-CoA hydratase/isomerase" evidence="6">
    <location>
        <begin position="20"/>
        <end position="255"/>
    </location>
</feature>
<name>A0A916MWK2_9BURK</name>
<dbReference type="AlphaFoldDB" id="A0A916MWK2"/>
<dbReference type="Gene3D" id="1.10.12.10">
    <property type="entry name" value="Lyase 2-enoyl-coa Hydratase, Chain A, domain 2"/>
    <property type="match status" value="1"/>
</dbReference>
<evidence type="ECO:0000256" key="1">
    <source>
        <dbReference type="ARBA" id="ARBA00005005"/>
    </source>
</evidence>
<evidence type="ECO:0000256" key="4">
    <source>
        <dbReference type="ARBA" id="ARBA00023098"/>
    </source>
</evidence>